<dbReference type="InterPro" id="IPR050597">
    <property type="entry name" value="Cytochrome_c_Oxidase_Subunit"/>
</dbReference>
<evidence type="ECO:0000313" key="9">
    <source>
        <dbReference type="EMBL" id="AWI25309.1"/>
    </source>
</evidence>
<dbReference type="Proteomes" id="UP000244937">
    <property type="component" value="Chromosome"/>
</dbReference>
<evidence type="ECO:0000256" key="7">
    <source>
        <dbReference type="SAM" id="SignalP"/>
    </source>
</evidence>
<dbReference type="InterPro" id="IPR036909">
    <property type="entry name" value="Cyt_c-like_dom_sf"/>
</dbReference>
<dbReference type="RefSeq" id="WP_108903103.1">
    <property type="nucleotide sequence ID" value="NZ_CP029187.1"/>
</dbReference>
<feature type="domain" description="Cytochrome c" evidence="8">
    <location>
        <begin position="20"/>
        <end position="95"/>
    </location>
</feature>
<keyword evidence="7" id="KW-0732">Signal</keyword>
<proteinExistence type="predicted"/>
<dbReference type="InterPro" id="IPR009056">
    <property type="entry name" value="Cyt_c-like_dom"/>
</dbReference>
<dbReference type="SUPFAM" id="SSF46626">
    <property type="entry name" value="Cytochrome c"/>
    <property type="match status" value="1"/>
</dbReference>
<dbReference type="PROSITE" id="PS51007">
    <property type="entry name" value="CYTC"/>
    <property type="match status" value="1"/>
</dbReference>
<feature type="signal peptide" evidence="7">
    <location>
        <begin position="1"/>
        <end position="18"/>
    </location>
</feature>
<keyword evidence="3 6" id="KW-0479">Metal-binding</keyword>
<dbReference type="GO" id="GO:0009055">
    <property type="term" value="F:electron transfer activity"/>
    <property type="evidence" value="ECO:0007669"/>
    <property type="project" value="InterPro"/>
</dbReference>
<dbReference type="InterPro" id="IPR008168">
    <property type="entry name" value="Cyt_C_IC"/>
</dbReference>
<dbReference type="Pfam" id="PF13442">
    <property type="entry name" value="Cytochrome_CBB3"/>
    <property type="match status" value="1"/>
</dbReference>
<dbReference type="PRINTS" id="PR00605">
    <property type="entry name" value="CYTCHROMECIC"/>
</dbReference>
<keyword evidence="10" id="KW-1185">Reference proteome</keyword>
<dbReference type="GO" id="GO:0005506">
    <property type="term" value="F:iron ion binding"/>
    <property type="evidence" value="ECO:0007669"/>
    <property type="project" value="InterPro"/>
</dbReference>
<organism evidence="9 10">
    <name type="scientific">Flavobacterium pallidum</name>
    <dbReference type="NCBI Taxonomy" id="2172098"/>
    <lineage>
        <taxon>Bacteria</taxon>
        <taxon>Pseudomonadati</taxon>
        <taxon>Bacteroidota</taxon>
        <taxon>Flavobacteriia</taxon>
        <taxon>Flavobacteriales</taxon>
        <taxon>Flavobacteriaceae</taxon>
        <taxon>Flavobacterium</taxon>
    </lineage>
</organism>
<evidence type="ECO:0000256" key="1">
    <source>
        <dbReference type="ARBA" id="ARBA00022448"/>
    </source>
</evidence>
<protein>
    <recommendedName>
        <fullName evidence="8">Cytochrome c domain-containing protein</fullName>
    </recommendedName>
</protein>
<dbReference type="OrthoDB" id="9794322at2"/>
<accession>A0A2S1SG08</accession>
<evidence type="ECO:0000256" key="3">
    <source>
        <dbReference type="ARBA" id="ARBA00022723"/>
    </source>
</evidence>
<sequence length="96" mass="10694">MNKRMILAVLLISLSAKAQKTEKTGKEIFESRCAKCHGKDGTKGLWGATNLKGSQVGDNERIATISNGRRIMPSWKSRLTDKEIKRVADYVKTLKS</sequence>
<keyword evidence="4" id="KW-0249">Electron transport</keyword>
<name>A0A2S1SG08_9FLAO</name>
<evidence type="ECO:0000256" key="6">
    <source>
        <dbReference type="PROSITE-ProRule" id="PRU00433"/>
    </source>
</evidence>
<dbReference type="AlphaFoldDB" id="A0A2S1SG08"/>
<feature type="chain" id="PRO_5015646452" description="Cytochrome c domain-containing protein" evidence="7">
    <location>
        <begin position="19"/>
        <end position="96"/>
    </location>
</feature>
<keyword evidence="2 6" id="KW-0349">Heme</keyword>
<evidence type="ECO:0000256" key="2">
    <source>
        <dbReference type="ARBA" id="ARBA00022617"/>
    </source>
</evidence>
<dbReference type="KEGG" id="fpal:HYN49_05015"/>
<evidence type="ECO:0000259" key="8">
    <source>
        <dbReference type="PROSITE" id="PS51007"/>
    </source>
</evidence>
<evidence type="ECO:0000313" key="10">
    <source>
        <dbReference type="Proteomes" id="UP000244937"/>
    </source>
</evidence>
<dbReference type="PANTHER" id="PTHR33751">
    <property type="entry name" value="CBB3-TYPE CYTOCHROME C OXIDASE SUBUNIT FIXP"/>
    <property type="match status" value="1"/>
</dbReference>
<dbReference type="EMBL" id="CP029187">
    <property type="protein sequence ID" value="AWI25309.1"/>
    <property type="molecule type" value="Genomic_DNA"/>
</dbReference>
<evidence type="ECO:0000256" key="5">
    <source>
        <dbReference type="ARBA" id="ARBA00023004"/>
    </source>
</evidence>
<keyword evidence="5 6" id="KW-0408">Iron</keyword>
<gene>
    <name evidence="9" type="ORF">HYN49_05015</name>
</gene>
<keyword evidence="1" id="KW-0813">Transport</keyword>
<reference evidence="9 10" key="1">
    <citation type="submission" date="2018-05" db="EMBL/GenBank/DDBJ databases">
        <title>Genome sequencing of Flavobacterium sp. HYN0049.</title>
        <authorList>
            <person name="Yi H."/>
            <person name="Baek C."/>
        </authorList>
    </citation>
    <scope>NUCLEOTIDE SEQUENCE [LARGE SCALE GENOMIC DNA]</scope>
    <source>
        <strain evidence="9 10">HYN0049</strain>
    </source>
</reference>
<dbReference type="Gene3D" id="1.10.760.10">
    <property type="entry name" value="Cytochrome c-like domain"/>
    <property type="match status" value="1"/>
</dbReference>
<dbReference type="PANTHER" id="PTHR33751:SF1">
    <property type="entry name" value="CBB3-TYPE CYTOCHROME C OXIDASE SUBUNIT FIXP"/>
    <property type="match status" value="1"/>
</dbReference>
<evidence type="ECO:0000256" key="4">
    <source>
        <dbReference type="ARBA" id="ARBA00022982"/>
    </source>
</evidence>
<dbReference type="GO" id="GO:0020037">
    <property type="term" value="F:heme binding"/>
    <property type="evidence" value="ECO:0007669"/>
    <property type="project" value="InterPro"/>
</dbReference>